<dbReference type="InterPro" id="IPR024810">
    <property type="entry name" value="MAB21L/cGLR"/>
</dbReference>
<gene>
    <name evidence="5" type="ORF">MGAL_10B015968</name>
</gene>
<dbReference type="Gene3D" id="3.30.460.90">
    <property type="match status" value="1"/>
</dbReference>
<protein>
    <recommendedName>
        <fullName evidence="4">Mab-21-like nucleotidyltransferase domain-containing protein</fullName>
    </recommendedName>
</protein>
<dbReference type="Pfam" id="PF03281">
    <property type="entry name" value="Mab-21"/>
    <property type="match status" value="1"/>
</dbReference>
<evidence type="ECO:0000256" key="3">
    <source>
        <dbReference type="ARBA" id="ARBA00022840"/>
    </source>
</evidence>
<sequence length="426" mass="48961">MSVEKFLLDIHEHKCPFGIQDENEIEDIESAVKDAIKSICENLASKDPRLYMSDALPAGGYYEETKIENPNEFDYMVVCDNVSLETEFKMTNSCQGCVTLSPHHRERWKEFCLGEAFCFAPTKHVDCSEAFISFNDYFEMVMKYACEEVEKCILKTTGNLHLVGAGGKSLSVGWESFSNETMKNNPDFGLIDVDIMPCIRIPEDQINQILKEVPSILHKYVRNDGCHIVPKNCGVFSEHFCCQVSFSRCELFMIREMSQHHIKCYKILKVISKTLSALCFDSYAIKTSILHHCYIEGCIESGYIHSCILNILEYLKETSRNKFLPNIFLPIKNVWEHSMVGTDAEISRFYKAQAGLADLVIEILMHISEINIHEYSLQSCLNLFEKLERYLGKLSNGDLVLMQVEKKMRTFLRKRKGGRHHRCSVL</sequence>
<dbReference type="OrthoDB" id="6160741at2759"/>
<dbReference type="SMART" id="SM01265">
    <property type="entry name" value="Mab-21"/>
    <property type="match status" value="1"/>
</dbReference>
<dbReference type="Gene3D" id="1.10.1410.40">
    <property type="match status" value="1"/>
</dbReference>
<evidence type="ECO:0000313" key="6">
    <source>
        <dbReference type="Proteomes" id="UP000596742"/>
    </source>
</evidence>
<evidence type="ECO:0000313" key="5">
    <source>
        <dbReference type="EMBL" id="VDI78081.1"/>
    </source>
</evidence>
<feature type="domain" description="Mab-21-like nucleotidyltransferase" evidence="4">
    <location>
        <begin position="61"/>
        <end position="254"/>
    </location>
</feature>
<keyword evidence="2" id="KW-0547">Nucleotide-binding</keyword>
<evidence type="ECO:0000259" key="4">
    <source>
        <dbReference type="Pfam" id="PF03281"/>
    </source>
</evidence>
<dbReference type="EMBL" id="UYJE01009922">
    <property type="protein sequence ID" value="VDI78081.1"/>
    <property type="molecule type" value="Genomic_DNA"/>
</dbReference>
<reference evidence="5" key="1">
    <citation type="submission" date="2018-11" db="EMBL/GenBank/DDBJ databases">
        <authorList>
            <person name="Alioto T."/>
            <person name="Alioto T."/>
        </authorList>
    </citation>
    <scope>NUCLEOTIDE SEQUENCE</scope>
</reference>
<keyword evidence="6" id="KW-1185">Reference proteome</keyword>
<organism evidence="5 6">
    <name type="scientific">Mytilus galloprovincialis</name>
    <name type="common">Mediterranean mussel</name>
    <dbReference type="NCBI Taxonomy" id="29158"/>
    <lineage>
        <taxon>Eukaryota</taxon>
        <taxon>Metazoa</taxon>
        <taxon>Spiralia</taxon>
        <taxon>Lophotrochozoa</taxon>
        <taxon>Mollusca</taxon>
        <taxon>Bivalvia</taxon>
        <taxon>Autobranchia</taxon>
        <taxon>Pteriomorphia</taxon>
        <taxon>Mytilida</taxon>
        <taxon>Mytiloidea</taxon>
        <taxon>Mytilidae</taxon>
        <taxon>Mytilinae</taxon>
        <taxon>Mytilus</taxon>
    </lineage>
</organism>
<dbReference type="AlphaFoldDB" id="A0A8B6HEK4"/>
<comment type="caution">
    <text evidence="5">The sequence shown here is derived from an EMBL/GenBank/DDBJ whole genome shotgun (WGS) entry which is preliminary data.</text>
</comment>
<evidence type="ECO:0000256" key="1">
    <source>
        <dbReference type="ARBA" id="ARBA00008307"/>
    </source>
</evidence>
<dbReference type="PANTHER" id="PTHR10656">
    <property type="entry name" value="CELL FATE DETERMINING PROTEIN MAB21-RELATED"/>
    <property type="match status" value="1"/>
</dbReference>
<evidence type="ECO:0000256" key="2">
    <source>
        <dbReference type="ARBA" id="ARBA00022741"/>
    </source>
</evidence>
<dbReference type="GO" id="GO:0005524">
    <property type="term" value="F:ATP binding"/>
    <property type="evidence" value="ECO:0007669"/>
    <property type="project" value="UniProtKB-KW"/>
</dbReference>
<keyword evidence="3" id="KW-0067">ATP-binding</keyword>
<dbReference type="InterPro" id="IPR046903">
    <property type="entry name" value="Mab-21-like_nuc_Trfase"/>
</dbReference>
<proteinExistence type="inferred from homology"/>
<name>A0A8B6HEK4_MYTGA</name>
<comment type="similarity">
    <text evidence="1">Belongs to the mab-21 family.</text>
</comment>
<dbReference type="PANTHER" id="PTHR10656:SF42">
    <property type="entry name" value="CYCLIC GMP-AMP SYNTHASE-LIKE PROTEIN-RELATED"/>
    <property type="match status" value="1"/>
</dbReference>
<accession>A0A8B6HEK4</accession>
<dbReference type="Proteomes" id="UP000596742">
    <property type="component" value="Unassembled WGS sequence"/>
</dbReference>